<reference evidence="1" key="2">
    <citation type="journal article" date="2022" name="New Phytol.">
        <title>Evolutionary transition to the ectomycorrhizal habit in the genomes of a hyperdiverse lineage of mushroom-forming fungi.</title>
        <authorList>
            <person name="Looney B."/>
            <person name="Miyauchi S."/>
            <person name="Morin E."/>
            <person name="Drula E."/>
            <person name="Courty P.E."/>
            <person name="Kohler A."/>
            <person name="Kuo A."/>
            <person name="LaButti K."/>
            <person name="Pangilinan J."/>
            <person name="Lipzen A."/>
            <person name="Riley R."/>
            <person name="Andreopoulos W."/>
            <person name="He G."/>
            <person name="Johnson J."/>
            <person name="Nolan M."/>
            <person name="Tritt A."/>
            <person name="Barry K.W."/>
            <person name="Grigoriev I.V."/>
            <person name="Nagy L.G."/>
            <person name="Hibbett D."/>
            <person name="Henrissat B."/>
            <person name="Matheny P.B."/>
            <person name="Labbe J."/>
            <person name="Martin F.M."/>
        </authorList>
    </citation>
    <scope>NUCLEOTIDE SEQUENCE</scope>
    <source>
        <strain evidence="1">FP105234-sp</strain>
    </source>
</reference>
<keyword evidence="2" id="KW-1185">Reference proteome</keyword>
<dbReference type="Proteomes" id="UP000814033">
    <property type="component" value="Unassembled WGS sequence"/>
</dbReference>
<evidence type="ECO:0000313" key="1">
    <source>
        <dbReference type="EMBL" id="KAI0045429.1"/>
    </source>
</evidence>
<comment type="caution">
    <text evidence="1">The sequence shown here is derived from an EMBL/GenBank/DDBJ whole genome shotgun (WGS) entry which is preliminary data.</text>
</comment>
<protein>
    <submittedName>
        <fullName evidence="1">Uncharacterized protein</fullName>
    </submittedName>
</protein>
<sequence>MDGQKEGPGKRFSDISTNPAAFWSTTLDSRVCHVDSSSLSTVDSRINASAPISRLPPELLLSIFSYFLDQEHWERCPVEHAPRTAPWVRFAHVCRRWRHVMLTSPSLWRSLVFPLPHKWARTMLTRSQSLPLLISCHADLTAHSSDWRMPFDTLAQVKIFDLSGFKGRHPDLTSLLSTPAPLLEMADVIMPPDLPPAQLFADDAPRLRKLTVRQALSLPWTSSFLRHLVSLEIVSSEIDTLRDSLPSLPDYLAALRQLSQIETLLLNGCLHPFSSVLPSQVSDSEVVQLPLLHRLDISGSVSECVGFLHHIKTPNTVALGVTSITEEGIWDFDEIYPFLAPTREPYRDAVFESTGANQLTLFARHARYGPTDRLFRFQWDDPEDTAIDLMCTLCAMIGVRHLSSLSINLDCEKSARNHGPWIDPAVWLDTFGGATELESLGVSGMAGVALCKILAASMEDETWRRSGVAGGTIVWPRLRDLLLYQVNFARSFKRVDGEEGSDIAAGMRVDEVLLRELERRHRRGAPLDKLDLLSCSLASSWLRKVGGIVASLDADSRVNAVRSDA</sequence>
<reference evidence="1" key="1">
    <citation type="submission" date="2021-02" db="EMBL/GenBank/DDBJ databases">
        <authorList>
            <consortium name="DOE Joint Genome Institute"/>
            <person name="Ahrendt S."/>
            <person name="Looney B.P."/>
            <person name="Miyauchi S."/>
            <person name="Morin E."/>
            <person name="Drula E."/>
            <person name="Courty P.E."/>
            <person name="Chicoki N."/>
            <person name="Fauchery L."/>
            <person name="Kohler A."/>
            <person name="Kuo A."/>
            <person name="Labutti K."/>
            <person name="Pangilinan J."/>
            <person name="Lipzen A."/>
            <person name="Riley R."/>
            <person name="Andreopoulos W."/>
            <person name="He G."/>
            <person name="Johnson J."/>
            <person name="Barry K.W."/>
            <person name="Grigoriev I.V."/>
            <person name="Nagy L."/>
            <person name="Hibbett D."/>
            <person name="Henrissat B."/>
            <person name="Matheny P.B."/>
            <person name="Labbe J."/>
            <person name="Martin F."/>
        </authorList>
    </citation>
    <scope>NUCLEOTIDE SEQUENCE</scope>
    <source>
        <strain evidence="1">FP105234-sp</strain>
    </source>
</reference>
<gene>
    <name evidence="1" type="ORF">FA95DRAFT_1561148</name>
</gene>
<evidence type="ECO:0000313" key="2">
    <source>
        <dbReference type="Proteomes" id="UP000814033"/>
    </source>
</evidence>
<organism evidence="1 2">
    <name type="scientific">Auriscalpium vulgare</name>
    <dbReference type="NCBI Taxonomy" id="40419"/>
    <lineage>
        <taxon>Eukaryota</taxon>
        <taxon>Fungi</taxon>
        <taxon>Dikarya</taxon>
        <taxon>Basidiomycota</taxon>
        <taxon>Agaricomycotina</taxon>
        <taxon>Agaricomycetes</taxon>
        <taxon>Russulales</taxon>
        <taxon>Auriscalpiaceae</taxon>
        <taxon>Auriscalpium</taxon>
    </lineage>
</organism>
<accession>A0ACB8RMF7</accession>
<proteinExistence type="predicted"/>
<dbReference type="EMBL" id="MU275952">
    <property type="protein sequence ID" value="KAI0045429.1"/>
    <property type="molecule type" value="Genomic_DNA"/>
</dbReference>
<name>A0ACB8RMF7_9AGAM</name>